<dbReference type="EMBL" id="BAABCN010000010">
    <property type="protein sequence ID" value="GAA3885967.1"/>
    <property type="molecule type" value="Genomic_DNA"/>
</dbReference>
<gene>
    <name evidence="3" type="primary">fabG_2</name>
    <name evidence="3" type="ORF">GCM10022381_30120</name>
</gene>
<dbReference type="PANTHER" id="PTHR42879:SF2">
    <property type="entry name" value="3-OXOACYL-[ACYL-CARRIER-PROTEIN] REDUCTASE FABG"/>
    <property type="match status" value="1"/>
</dbReference>
<comment type="similarity">
    <text evidence="1">Belongs to the short-chain dehydrogenases/reductases (SDR) family.</text>
</comment>
<name>A0ABP7KUC4_9MICO</name>
<dbReference type="RefSeq" id="WP_345068185.1">
    <property type="nucleotide sequence ID" value="NZ_BAABCN010000010.1"/>
</dbReference>
<dbReference type="Proteomes" id="UP001501803">
    <property type="component" value="Unassembled WGS sequence"/>
</dbReference>
<dbReference type="InterPro" id="IPR036291">
    <property type="entry name" value="NAD(P)-bd_dom_sf"/>
</dbReference>
<dbReference type="InterPro" id="IPR002347">
    <property type="entry name" value="SDR_fam"/>
</dbReference>
<evidence type="ECO:0000313" key="4">
    <source>
        <dbReference type="Proteomes" id="UP001501803"/>
    </source>
</evidence>
<sequence length="250" mass="26067">MDSKVALVTGASRGLGRAIALALANTDHRVVAAARTIEGAEDTARSIREAGGDAIAIVCDVRDGESITAVVDATIAQYGRLDVLVNNAGITRDAGMHRMTDDDWDTVIETTLTGGFRLSRAAQRHMVSQGEGGRIIFIGSIASEGSRGQVNYAAAKAGLIGLAKSMALELGRYDITVNVISPGHIETEMTRGVADRLGVDYEDIRKKRIETNAVTRVGTPEDIGAAAAYLASDAAGYVTGSVLVVAGKPV</sequence>
<feature type="domain" description="Ketoreductase" evidence="2">
    <location>
        <begin position="4"/>
        <end position="183"/>
    </location>
</feature>
<dbReference type="PRINTS" id="PR00080">
    <property type="entry name" value="SDRFAMILY"/>
</dbReference>
<keyword evidence="4" id="KW-1185">Reference proteome</keyword>
<dbReference type="Pfam" id="PF13561">
    <property type="entry name" value="adh_short_C2"/>
    <property type="match status" value="1"/>
</dbReference>
<dbReference type="SUPFAM" id="SSF51735">
    <property type="entry name" value="NAD(P)-binding Rossmann-fold domains"/>
    <property type="match status" value="1"/>
</dbReference>
<dbReference type="NCBIfam" id="NF009466">
    <property type="entry name" value="PRK12826.1-2"/>
    <property type="match status" value="1"/>
</dbReference>
<dbReference type="InterPro" id="IPR050259">
    <property type="entry name" value="SDR"/>
</dbReference>
<organism evidence="3 4">
    <name type="scientific">Leifsonia kafniensis</name>
    <dbReference type="NCBI Taxonomy" id="475957"/>
    <lineage>
        <taxon>Bacteria</taxon>
        <taxon>Bacillati</taxon>
        <taxon>Actinomycetota</taxon>
        <taxon>Actinomycetes</taxon>
        <taxon>Micrococcales</taxon>
        <taxon>Microbacteriaceae</taxon>
        <taxon>Leifsonia</taxon>
    </lineage>
</organism>
<protein>
    <submittedName>
        <fullName evidence="3">3-oxoacyl-ACP reductase FabG</fullName>
    </submittedName>
</protein>
<evidence type="ECO:0000313" key="3">
    <source>
        <dbReference type="EMBL" id="GAA3885967.1"/>
    </source>
</evidence>
<dbReference type="PRINTS" id="PR00081">
    <property type="entry name" value="GDHRDH"/>
</dbReference>
<proteinExistence type="inferred from homology"/>
<reference evidence="4" key="1">
    <citation type="journal article" date="2019" name="Int. J. Syst. Evol. Microbiol.">
        <title>The Global Catalogue of Microorganisms (GCM) 10K type strain sequencing project: providing services to taxonomists for standard genome sequencing and annotation.</title>
        <authorList>
            <consortium name="The Broad Institute Genomics Platform"/>
            <consortium name="The Broad Institute Genome Sequencing Center for Infectious Disease"/>
            <person name="Wu L."/>
            <person name="Ma J."/>
        </authorList>
    </citation>
    <scope>NUCLEOTIDE SEQUENCE [LARGE SCALE GENOMIC DNA]</scope>
    <source>
        <strain evidence="4">JCM 17021</strain>
    </source>
</reference>
<accession>A0ABP7KUC4</accession>
<dbReference type="Gene3D" id="3.40.50.720">
    <property type="entry name" value="NAD(P)-binding Rossmann-like Domain"/>
    <property type="match status" value="1"/>
</dbReference>
<evidence type="ECO:0000256" key="1">
    <source>
        <dbReference type="ARBA" id="ARBA00006484"/>
    </source>
</evidence>
<evidence type="ECO:0000259" key="2">
    <source>
        <dbReference type="SMART" id="SM00822"/>
    </source>
</evidence>
<dbReference type="SMART" id="SM00822">
    <property type="entry name" value="PKS_KR"/>
    <property type="match status" value="1"/>
</dbReference>
<dbReference type="PANTHER" id="PTHR42879">
    <property type="entry name" value="3-OXOACYL-(ACYL-CARRIER-PROTEIN) REDUCTASE"/>
    <property type="match status" value="1"/>
</dbReference>
<comment type="caution">
    <text evidence="3">The sequence shown here is derived from an EMBL/GenBank/DDBJ whole genome shotgun (WGS) entry which is preliminary data.</text>
</comment>
<dbReference type="InterPro" id="IPR057326">
    <property type="entry name" value="KR_dom"/>
</dbReference>